<dbReference type="InterPro" id="IPR029068">
    <property type="entry name" value="Glyas_Bleomycin-R_OHBP_Dase"/>
</dbReference>
<evidence type="ECO:0000259" key="1">
    <source>
        <dbReference type="Pfam" id="PF00903"/>
    </source>
</evidence>
<dbReference type="Pfam" id="PF00903">
    <property type="entry name" value="Glyoxalase"/>
    <property type="match status" value="1"/>
</dbReference>
<dbReference type="CDD" id="cd06588">
    <property type="entry name" value="PhnB_like"/>
    <property type="match status" value="1"/>
</dbReference>
<sequence>MKNASPYVIVDNVEESAEYYQGIMGGEIKILNKQEGRVMHAELHLGGGHVHFSDSYGRTPKGENIRIILQCESEEEIRKVFDGLKADGQVAVELQDTFFGALHGQVTDGKNQITWVLNFFKRN</sequence>
<keyword evidence="3" id="KW-1185">Reference proteome</keyword>
<dbReference type="PANTHER" id="PTHR33990:SF1">
    <property type="entry name" value="PROTEIN YJDN"/>
    <property type="match status" value="1"/>
</dbReference>
<dbReference type="Proteomes" id="UP001527882">
    <property type="component" value="Unassembled WGS sequence"/>
</dbReference>
<dbReference type="Gene3D" id="3.10.180.10">
    <property type="entry name" value="2,3-Dihydroxybiphenyl 1,2-Dioxygenase, domain 1"/>
    <property type="match status" value="1"/>
</dbReference>
<reference evidence="2 3" key="1">
    <citation type="submission" date="2022-12" db="EMBL/GenBank/DDBJ databases">
        <title>Draft genome sequence of Paenibacillus sp. dW9.</title>
        <authorList>
            <person name="Choi E.-W."/>
            <person name="Kim D.-U."/>
        </authorList>
    </citation>
    <scope>NUCLEOTIDE SEQUENCE [LARGE SCALE GENOMIC DNA]</scope>
    <source>
        <strain evidence="3">dW9</strain>
    </source>
</reference>
<feature type="domain" description="Glyoxalase/fosfomycin resistance/dioxygenase" evidence="1">
    <location>
        <begin position="8"/>
        <end position="108"/>
    </location>
</feature>
<dbReference type="InterPro" id="IPR004360">
    <property type="entry name" value="Glyas_Fos-R_dOase_dom"/>
</dbReference>
<proteinExistence type="predicted"/>
<organism evidence="2 3">
    <name type="scientific">Paenibacillus gyeongsangnamensis</name>
    <dbReference type="NCBI Taxonomy" id="3388067"/>
    <lineage>
        <taxon>Bacteria</taxon>
        <taxon>Bacillati</taxon>
        <taxon>Bacillota</taxon>
        <taxon>Bacilli</taxon>
        <taxon>Bacillales</taxon>
        <taxon>Paenibacillaceae</taxon>
        <taxon>Paenibacillus</taxon>
    </lineage>
</organism>
<evidence type="ECO:0000313" key="3">
    <source>
        <dbReference type="Proteomes" id="UP001527882"/>
    </source>
</evidence>
<dbReference type="SUPFAM" id="SSF54593">
    <property type="entry name" value="Glyoxalase/Bleomycin resistance protein/Dihydroxybiphenyl dioxygenase"/>
    <property type="match status" value="1"/>
</dbReference>
<dbReference type="EMBL" id="JAQAGZ010000022">
    <property type="protein sequence ID" value="MCZ8516257.1"/>
    <property type="molecule type" value="Genomic_DNA"/>
</dbReference>
<comment type="caution">
    <text evidence="2">The sequence shown here is derived from an EMBL/GenBank/DDBJ whole genome shotgun (WGS) entry which is preliminary data.</text>
</comment>
<dbReference type="PANTHER" id="PTHR33990">
    <property type="entry name" value="PROTEIN YJDN-RELATED"/>
    <property type="match status" value="1"/>
</dbReference>
<protein>
    <submittedName>
        <fullName evidence="2">VOC family protein</fullName>
    </submittedName>
</protein>
<accession>A0ABT4QHC9</accession>
<evidence type="ECO:0000313" key="2">
    <source>
        <dbReference type="EMBL" id="MCZ8516257.1"/>
    </source>
</evidence>
<gene>
    <name evidence="2" type="ORF">O9H85_28455</name>
</gene>
<dbReference type="InterPro" id="IPR028973">
    <property type="entry name" value="PhnB-like"/>
</dbReference>
<dbReference type="RefSeq" id="WP_269884788.1">
    <property type="nucleotide sequence ID" value="NZ_JAQAGZ010000022.1"/>
</dbReference>
<name>A0ABT4QHC9_9BACL</name>